<feature type="coiled-coil region" evidence="1">
    <location>
        <begin position="37"/>
        <end position="64"/>
    </location>
</feature>
<sequence>MMTIQLIKGEFSASDALGIITNLIQTKIKYHEQKISSDMSEEDIKFREKKIKKLQEDLSEVKKHIAGIPGNVALASHVNIE</sequence>
<dbReference type="AlphaFoldDB" id="A0A916JK94"/>
<protein>
    <submittedName>
        <fullName evidence="2">Uncharacterized protein</fullName>
    </submittedName>
</protein>
<proteinExistence type="predicted"/>
<gene>
    <name evidence="2" type="ORF">DYBT9275_05641</name>
</gene>
<keyword evidence="1" id="KW-0175">Coiled coil</keyword>
<evidence type="ECO:0000256" key="1">
    <source>
        <dbReference type="SAM" id="Coils"/>
    </source>
</evidence>
<evidence type="ECO:0000313" key="3">
    <source>
        <dbReference type="Proteomes" id="UP000680038"/>
    </source>
</evidence>
<dbReference type="RefSeq" id="WP_229253010.1">
    <property type="nucleotide sequence ID" value="NZ_CAJRAF010000004.1"/>
</dbReference>
<organism evidence="2 3">
    <name type="scientific">Dyadobacter helix</name>
    <dbReference type="NCBI Taxonomy" id="2822344"/>
    <lineage>
        <taxon>Bacteria</taxon>
        <taxon>Pseudomonadati</taxon>
        <taxon>Bacteroidota</taxon>
        <taxon>Cytophagia</taxon>
        <taxon>Cytophagales</taxon>
        <taxon>Spirosomataceae</taxon>
        <taxon>Dyadobacter</taxon>
    </lineage>
</organism>
<accession>A0A916JK94</accession>
<comment type="caution">
    <text evidence="2">The sequence shown here is derived from an EMBL/GenBank/DDBJ whole genome shotgun (WGS) entry which is preliminary data.</text>
</comment>
<evidence type="ECO:0000313" key="2">
    <source>
        <dbReference type="EMBL" id="CAG5016809.1"/>
    </source>
</evidence>
<dbReference type="Proteomes" id="UP000680038">
    <property type="component" value="Unassembled WGS sequence"/>
</dbReference>
<keyword evidence="3" id="KW-1185">Reference proteome</keyword>
<dbReference type="EMBL" id="CAJRAF010000004">
    <property type="protein sequence ID" value="CAG5016809.1"/>
    <property type="molecule type" value="Genomic_DNA"/>
</dbReference>
<reference evidence="2" key="1">
    <citation type="submission" date="2021-04" db="EMBL/GenBank/DDBJ databases">
        <authorList>
            <person name="Rodrigo-Torres L."/>
            <person name="Arahal R. D."/>
            <person name="Lucena T."/>
        </authorList>
    </citation>
    <scope>NUCLEOTIDE SEQUENCE</scope>
    <source>
        <strain evidence="2">CECT 9275</strain>
    </source>
</reference>
<name>A0A916JK94_9BACT</name>